<protein>
    <submittedName>
        <fullName evidence="3">Uncharacterized protein</fullName>
    </submittedName>
</protein>
<dbReference type="AlphaFoldDB" id="A0A4U1GDB3"/>
<evidence type="ECO:0000313" key="5">
    <source>
        <dbReference type="Proteomes" id="UP000309594"/>
    </source>
</evidence>
<feature type="compositionally biased region" description="Basic and acidic residues" evidence="1">
    <location>
        <begin position="44"/>
        <end position="56"/>
    </location>
</feature>
<sequence>MKGKKNVQEKVKQVIKTGVIPNEQLKGSDADKAYDAEGNFSPKQKPENDSPQRLDCQEGSDADTDNA</sequence>
<gene>
    <name evidence="2" type="ORF">EZ444_18020</name>
    <name evidence="3" type="ORF">FBD94_07335</name>
</gene>
<name>A0A4U1GDB3_9SPHI</name>
<dbReference type="EMBL" id="SWDX01000003">
    <property type="protein sequence ID" value="TKC62041.1"/>
    <property type="molecule type" value="Genomic_DNA"/>
</dbReference>
<accession>A0A4R0N1F0</accession>
<comment type="caution">
    <text evidence="3">The sequence shown here is derived from an EMBL/GenBank/DDBJ whole genome shotgun (WGS) entry which is preliminary data.</text>
</comment>
<dbReference type="Proteomes" id="UP000309594">
    <property type="component" value="Unassembled WGS sequence"/>
</dbReference>
<keyword evidence="4" id="KW-1185">Reference proteome</keyword>
<dbReference type="EMBL" id="SJSM01000012">
    <property type="protein sequence ID" value="TCC93157.1"/>
    <property type="molecule type" value="Genomic_DNA"/>
</dbReference>
<feature type="compositionally biased region" description="Basic and acidic residues" evidence="1">
    <location>
        <begin position="26"/>
        <end position="35"/>
    </location>
</feature>
<accession>A0A4U1GDB3</accession>
<evidence type="ECO:0000256" key="1">
    <source>
        <dbReference type="SAM" id="MobiDB-lite"/>
    </source>
</evidence>
<reference evidence="2 4" key="1">
    <citation type="submission" date="2019-02" db="EMBL/GenBank/DDBJ databases">
        <title>Pedobacter sp. RP-3-8 sp. nov., isolated from Arctic soil.</title>
        <authorList>
            <person name="Dahal R.H."/>
        </authorList>
    </citation>
    <scope>NUCLEOTIDE SEQUENCE [LARGE SCALE GENOMIC DNA]</scope>
    <source>
        <strain evidence="2 4">RP-3-8</strain>
    </source>
</reference>
<dbReference type="OrthoDB" id="773397at2"/>
<reference evidence="3 5" key="2">
    <citation type="submission" date="2019-04" db="EMBL/GenBank/DDBJ databases">
        <title>Pedobacter sp. RP-1-16 sp. nov., isolated from Arctic soil.</title>
        <authorList>
            <person name="Dahal R.H."/>
            <person name="Kim D.-U."/>
        </authorList>
    </citation>
    <scope>NUCLEOTIDE SEQUENCE [LARGE SCALE GENOMIC DNA]</scope>
    <source>
        <strain evidence="3 5">RP-1-16</strain>
    </source>
</reference>
<organism evidence="3 5">
    <name type="scientific">Pedobacter hiemivivus</name>
    <dbReference type="NCBI Taxonomy" id="2530454"/>
    <lineage>
        <taxon>Bacteria</taxon>
        <taxon>Pseudomonadati</taxon>
        <taxon>Bacteroidota</taxon>
        <taxon>Sphingobacteriia</taxon>
        <taxon>Sphingobacteriales</taxon>
        <taxon>Sphingobacteriaceae</taxon>
        <taxon>Pedobacter</taxon>
    </lineage>
</organism>
<feature type="region of interest" description="Disordered" evidence="1">
    <location>
        <begin position="20"/>
        <end position="67"/>
    </location>
</feature>
<evidence type="ECO:0000313" key="2">
    <source>
        <dbReference type="EMBL" id="TCC93157.1"/>
    </source>
</evidence>
<dbReference type="RefSeq" id="WP_131610530.1">
    <property type="nucleotide sequence ID" value="NZ_SJSM01000012.1"/>
</dbReference>
<feature type="compositionally biased region" description="Acidic residues" evidence="1">
    <location>
        <begin position="58"/>
        <end position="67"/>
    </location>
</feature>
<dbReference type="Proteomes" id="UP000291117">
    <property type="component" value="Unassembled WGS sequence"/>
</dbReference>
<evidence type="ECO:0000313" key="4">
    <source>
        <dbReference type="Proteomes" id="UP000291117"/>
    </source>
</evidence>
<evidence type="ECO:0000313" key="3">
    <source>
        <dbReference type="EMBL" id="TKC62041.1"/>
    </source>
</evidence>
<proteinExistence type="predicted"/>